<accession>A0A179D4Y3</accession>
<reference evidence="2 3" key="1">
    <citation type="submission" date="2016-04" db="EMBL/GenBank/DDBJ databases">
        <title>Genome analysis of Thermosulfurimonas dismutans, the first thermophilic sulfur-disproportionating bacterium of the phylum Thermodesulfobacteria.</title>
        <authorList>
            <person name="Mardanov A.V."/>
            <person name="Beletsky A.V."/>
            <person name="Kadnikov V.V."/>
            <person name="Slobodkin A.I."/>
            <person name="Ravin N.V."/>
        </authorList>
    </citation>
    <scope>NUCLEOTIDE SEQUENCE [LARGE SCALE GENOMIC DNA]</scope>
    <source>
        <strain evidence="2 3">S95</strain>
    </source>
</reference>
<protein>
    <submittedName>
        <fullName evidence="2">Uncharacterized protein</fullName>
    </submittedName>
</protein>
<sequence>MKRRNPLWNLVFIVILIMAFLWARYSKERGHRVLLAEFTMTSPSKQSIGRVSFFSKDHQDKIIQIQLSERLKEEVYVILYYREGIGWMAGKLSGTVFVRSLGPSFTLEKVSSVILRGVKSGLVYGEAVINSSQKG</sequence>
<evidence type="ECO:0000313" key="3">
    <source>
        <dbReference type="Proteomes" id="UP000078390"/>
    </source>
</evidence>
<keyword evidence="1" id="KW-0472">Membrane</keyword>
<dbReference type="RefSeq" id="WP_068670480.1">
    <property type="nucleotide sequence ID" value="NZ_LWLG01000008.1"/>
</dbReference>
<evidence type="ECO:0000256" key="1">
    <source>
        <dbReference type="SAM" id="Phobius"/>
    </source>
</evidence>
<comment type="caution">
    <text evidence="2">The sequence shown here is derived from an EMBL/GenBank/DDBJ whole genome shotgun (WGS) entry which is preliminary data.</text>
</comment>
<evidence type="ECO:0000313" key="2">
    <source>
        <dbReference type="EMBL" id="OAQ20668.1"/>
    </source>
</evidence>
<proteinExistence type="predicted"/>
<gene>
    <name evidence="2" type="ORF">TDIS_1283</name>
</gene>
<dbReference type="EMBL" id="LWLG01000008">
    <property type="protein sequence ID" value="OAQ20668.1"/>
    <property type="molecule type" value="Genomic_DNA"/>
</dbReference>
<feature type="transmembrane region" description="Helical" evidence="1">
    <location>
        <begin position="6"/>
        <end position="23"/>
    </location>
</feature>
<keyword evidence="3" id="KW-1185">Reference proteome</keyword>
<name>A0A179D4Y3_9BACT</name>
<keyword evidence="1" id="KW-0812">Transmembrane</keyword>
<dbReference type="Proteomes" id="UP000078390">
    <property type="component" value="Unassembled WGS sequence"/>
</dbReference>
<dbReference type="STRING" id="999894.TDIS_1283"/>
<organism evidence="2 3">
    <name type="scientific">Thermosulfurimonas dismutans</name>
    <dbReference type="NCBI Taxonomy" id="999894"/>
    <lineage>
        <taxon>Bacteria</taxon>
        <taxon>Pseudomonadati</taxon>
        <taxon>Thermodesulfobacteriota</taxon>
        <taxon>Thermodesulfobacteria</taxon>
        <taxon>Thermodesulfobacteriales</taxon>
        <taxon>Thermodesulfobacteriaceae</taxon>
        <taxon>Thermosulfurimonas</taxon>
    </lineage>
</organism>
<dbReference type="AlphaFoldDB" id="A0A179D4Y3"/>
<keyword evidence="1" id="KW-1133">Transmembrane helix</keyword>